<evidence type="ECO:0008006" key="4">
    <source>
        <dbReference type="Google" id="ProtNLM"/>
    </source>
</evidence>
<evidence type="ECO:0000256" key="1">
    <source>
        <dbReference type="SAM" id="Phobius"/>
    </source>
</evidence>
<name>A0A235BVB5_UNCW3</name>
<evidence type="ECO:0000313" key="2">
    <source>
        <dbReference type="EMBL" id="OYD16340.1"/>
    </source>
</evidence>
<keyword evidence="1" id="KW-0472">Membrane</keyword>
<reference evidence="2 3" key="1">
    <citation type="submission" date="2017-07" db="EMBL/GenBank/DDBJ databases">
        <title>Recovery of genomes from metagenomes via a dereplication, aggregation, and scoring strategy.</title>
        <authorList>
            <person name="Sieber C.M."/>
            <person name="Probst A.J."/>
            <person name="Sharrar A."/>
            <person name="Thomas B.C."/>
            <person name="Hess M."/>
            <person name="Tringe S.G."/>
            <person name="Banfield J.F."/>
        </authorList>
    </citation>
    <scope>NUCLEOTIDE SEQUENCE [LARGE SCALE GENOMIC DNA]</scope>
    <source>
        <strain evidence="2">JGI_Cruoil_03_51_56</strain>
    </source>
</reference>
<dbReference type="Gene3D" id="1.20.120.1630">
    <property type="match status" value="1"/>
</dbReference>
<dbReference type="PANTHER" id="PTHR43847">
    <property type="entry name" value="BLL3993 PROTEIN"/>
    <property type="match status" value="1"/>
</dbReference>
<dbReference type="PANTHER" id="PTHR43847:SF1">
    <property type="entry name" value="BLL3993 PROTEIN"/>
    <property type="match status" value="1"/>
</dbReference>
<sequence length="231" mass="26920">MNDIVVEFRLGRLVWTLLVTFYFLVFFWNFFLDAVPVHVVLPLLFAYALVLWLAVEYYLGSPFFQSGIVRCSSLWRGVFAFFVYPFLGYVAADFIWWHWTQIPVPIVITGILGMVLFGIGIYIRLETLFAFAKLAAGRGRKGSRRSLPERKFVSLRFQRISRHPRYFATFVQLVGAALVFRSWGGLALVFGIGLPLILLQVRYEDQELRHVLRSEYNRYANQVPSFLPKFR</sequence>
<keyword evidence="1" id="KW-1133">Transmembrane helix</keyword>
<gene>
    <name evidence="2" type="ORF">CH330_03165</name>
</gene>
<comment type="caution">
    <text evidence="2">The sequence shown here is derived from an EMBL/GenBank/DDBJ whole genome shotgun (WGS) entry which is preliminary data.</text>
</comment>
<accession>A0A235BVB5</accession>
<feature type="transmembrane region" description="Helical" evidence="1">
    <location>
        <begin position="186"/>
        <end position="203"/>
    </location>
</feature>
<protein>
    <recommendedName>
        <fullName evidence="4">Steroid 5-alpha reductase C-terminal domain-containing protein</fullName>
    </recommendedName>
</protein>
<evidence type="ECO:0000313" key="3">
    <source>
        <dbReference type="Proteomes" id="UP000215559"/>
    </source>
</evidence>
<proteinExistence type="predicted"/>
<dbReference type="EMBL" id="NOZP01000055">
    <property type="protein sequence ID" value="OYD16340.1"/>
    <property type="molecule type" value="Genomic_DNA"/>
</dbReference>
<dbReference type="AlphaFoldDB" id="A0A235BVB5"/>
<feature type="transmembrane region" description="Helical" evidence="1">
    <location>
        <begin position="12"/>
        <end position="31"/>
    </location>
</feature>
<organism evidence="2 3">
    <name type="scientific">candidate division WOR-3 bacterium JGI_Cruoil_03_51_56</name>
    <dbReference type="NCBI Taxonomy" id="1973747"/>
    <lineage>
        <taxon>Bacteria</taxon>
        <taxon>Bacteria division WOR-3</taxon>
    </lineage>
</organism>
<dbReference type="Proteomes" id="UP000215559">
    <property type="component" value="Unassembled WGS sequence"/>
</dbReference>
<dbReference type="InterPro" id="IPR052527">
    <property type="entry name" value="Metal_cation-efflux_comp"/>
</dbReference>
<feature type="transmembrane region" description="Helical" evidence="1">
    <location>
        <begin position="37"/>
        <end position="59"/>
    </location>
</feature>
<feature type="transmembrane region" description="Helical" evidence="1">
    <location>
        <begin position="105"/>
        <end position="123"/>
    </location>
</feature>
<keyword evidence="1" id="KW-0812">Transmembrane</keyword>
<feature type="transmembrane region" description="Helical" evidence="1">
    <location>
        <begin position="79"/>
        <end position="99"/>
    </location>
</feature>